<dbReference type="RefSeq" id="WP_151167207.1">
    <property type="nucleotide sequence ID" value="NZ_WACR01000004.1"/>
</dbReference>
<evidence type="ECO:0000256" key="5">
    <source>
        <dbReference type="SAM" id="Phobius"/>
    </source>
</evidence>
<dbReference type="GO" id="GO:0012505">
    <property type="term" value="C:endomembrane system"/>
    <property type="evidence" value="ECO:0007669"/>
    <property type="project" value="UniProtKB-SubCell"/>
</dbReference>
<feature type="transmembrane region" description="Helical" evidence="5">
    <location>
        <begin position="49"/>
        <end position="69"/>
    </location>
</feature>
<sequence length="78" mass="8889">MEKKRNDLAKIRTNLANSRTLLSYVRTGLAMFGVAAFLFKFYVNDIVQILSGVVAIVAIAIFILGWMQYKKAQKKIDY</sequence>
<dbReference type="Proteomes" id="UP000435357">
    <property type="component" value="Unassembled WGS sequence"/>
</dbReference>
<comment type="subcellular location">
    <subcellularLocation>
        <location evidence="1">Endomembrane system</location>
        <topology evidence="1">Multi-pass membrane protein</topology>
    </subcellularLocation>
</comment>
<evidence type="ECO:0000313" key="8">
    <source>
        <dbReference type="Proteomes" id="UP000435357"/>
    </source>
</evidence>
<dbReference type="OrthoDB" id="965828at2"/>
<proteinExistence type="predicted"/>
<dbReference type="InterPro" id="IPR003807">
    <property type="entry name" value="DUF202"/>
</dbReference>
<evidence type="ECO:0000313" key="7">
    <source>
        <dbReference type="EMBL" id="KAB1064887.1"/>
    </source>
</evidence>
<evidence type="ECO:0000256" key="3">
    <source>
        <dbReference type="ARBA" id="ARBA00022989"/>
    </source>
</evidence>
<accession>A0A6N6M5I7</accession>
<evidence type="ECO:0000259" key="6">
    <source>
        <dbReference type="Pfam" id="PF02656"/>
    </source>
</evidence>
<evidence type="ECO:0000256" key="1">
    <source>
        <dbReference type="ARBA" id="ARBA00004127"/>
    </source>
</evidence>
<dbReference type="Pfam" id="PF02656">
    <property type="entry name" value="DUF202"/>
    <property type="match status" value="1"/>
</dbReference>
<comment type="caution">
    <text evidence="7">The sequence shown here is derived from an EMBL/GenBank/DDBJ whole genome shotgun (WGS) entry which is preliminary data.</text>
</comment>
<evidence type="ECO:0000256" key="4">
    <source>
        <dbReference type="ARBA" id="ARBA00023136"/>
    </source>
</evidence>
<feature type="transmembrane region" description="Helical" evidence="5">
    <location>
        <begin position="21"/>
        <end position="43"/>
    </location>
</feature>
<keyword evidence="2 5" id="KW-0812">Transmembrane</keyword>
<protein>
    <submittedName>
        <fullName evidence="7">DUF202 domain-containing protein</fullName>
    </submittedName>
</protein>
<keyword evidence="3 5" id="KW-1133">Transmembrane helix</keyword>
<reference evidence="7 8" key="1">
    <citation type="submission" date="2019-09" db="EMBL/GenBank/DDBJ databases">
        <title>Genomes of Cryomorphaceae.</title>
        <authorList>
            <person name="Bowman J.P."/>
        </authorList>
    </citation>
    <scope>NUCLEOTIDE SEQUENCE [LARGE SCALE GENOMIC DNA]</scope>
    <source>
        <strain evidence="7 8">KCTC 52047</strain>
    </source>
</reference>
<dbReference type="EMBL" id="WACR01000004">
    <property type="protein sequence ID" value="KAB1064887.1"/>
    <property type="molecule type" value="Genomic_DNA"/>
</dbReference>
<name>A0A6N6M5I7_9FLAO</name>
<keyword evidence="8" id="KW-1185">Reference proteome</keyword>
<gene>
    <name evidence="7" type="ORF">F3059_05915</name>
</gene>
<feature type="domain" description="DUF202" evidence="6">
    <location>
        <begin position="12"/>
        <end position="74"/>
    </location>
</feature>
<organism evidence="7 8">
    <name type="scientific">Salibacter halophilus</name>
    <dbReference type="NCBI Taxonomy" id="1803916"/>
    <lineage>
        <taxon>Bacteria</taxon>
        <taxon>Pseudomonadati</taxon>
        <taxon>Bacteroidota</taxon>
        <taxon>Flavobacteriia</taxon>
        <taxon>Flavobacteriales</taxon>
        <taxon>Salibacteraceae</taxon>
        <taxon>Salibacter</taxon>
    </lineage>
</organism>
<dbReference type="AlphaFoldDB" id="A0A6N6M5I7"/>
<evidence type="ECO:0000256" key="2">
    <source>
        <dbReference type="ARBA" id="ARBA00022692"/>
    </source>
</evidence>
<keyword evidence="4 5" id="KW-0472">Membrane</keyword>